<dbReference type="EMBL" id="JAIWYP010000016">
    <property type="protein sequence ID" value="KAH3698212.1"/>
    <property type="molecule type" value="Genomic_DNA"/>
</dbReference>
<dbReference type="GO" id="GO:0016459">
    <property type="term" value="C:myosin complex"/>
    <property type="evidence" value="ECO:0007669"/>
    <property type="project" value="UniProtKB-KW"/>
</dbReference>
<keyword evidence="2" id="KW-0519">Myristate</keyword>
<dbReference type="SUPFAM" id="SSF47473">
    <property type="entry name" value="EF-hand"/>
    <property type="match status" value="1"/>
</dbReference>
<dbReference type="InterPro" id="IPR011992">
    <property type="entry name" value="EF-hand-dom_pair"/>
</dbReference>
<dbReference type="PROSITE" id="PS50222">
    <property type="entry name" value="EF_HAND_2"/>
    <property type="match status" value="3"/>
</dbReference>
<evidence type="ECO:0000256" key="11">
    <source>
        <dbReference type="ARBA" id="ARBA00078496"/>
    </source>
</evidence>
<evidence type="ECO:0000256" key="2">
    <source>
        <dbReference type="ARBA" id="ARBA00022707"/>
    </source>
</evidence>
<evidence type="ECO:0000256" key="10">
    <source>
        <dbReference type="ARBA" id="ARBA00049593"/>
    </source>
</evidence>
<organism evidence="13 14">
    <name type="scientific">Dreissena polymorpha</name>
    <name type="common">Zebra mussel</name>
    <name type="synonym">Mytilus polymorpha</name>
    <dbReference type="NCBI Taxonomy" id="45954"/>
    <lineage>
        <taxon>Eukaryota</taxon>
        <taxon>Metazoa</taxon>
        <taxon>Spiralia</taxon>
        <taxon>Lophotrochozoa</taxon>
        <taxon>Mollusca</taxon>
        <taxon>Bivalvia</taxon>
        <taxon>Autobranchia</taxon>
        <taxon>Heteroconchia</taxon>
        <taxon>Euheterodonta</taxon>
        <taxon>Imparidentia</taxon>
        <taxon>Neoheterodontei</taxon>
        <taxon>Myida</taxon>
        <taxon>Dreissenoidea</taxon>
        <taxon>Dreissenidae</taxon>
        <taxon>Dreissena</taxon>
    </lineage>
</organism>
<keyword evidence="8" id="KW-0514">Muscle protein</keyword>
<dbReference type="Gene3D" id="1.10.238.10">
    <property type="entry name" value="EF-hand"/>
    <property type="match status" value="1"/>
</dbReference>
<evidence type="ECO:0000256" key="8">
    <source>
        <dbReference type="ARBA" id="ARBA00023179"/>
    </source>
</evidence>
<reference evidence="13" key="1">
    <citation type="journal article" date="2019" name="bioRxiv">
        <title>The Genome of the Zebra Mussel, Dreissena polymorpha: A Resource for Invasive Species Research.</title>
        <authorList>
            <person name="McCartney M.A."/>
            <person name="Auch B."/>
            <person name="Kono T."/>
            <person name="Mallez S."/>
            <person name="Zhang Y."/>
            <person name="Obille A."/>
            <person name="Becker A."/>
            <person name="Abrahante J.E."/>
            <person name="Garbe J."/>
            <person name="Badalamenti J.P."/>
            <person name="Herman A."/>
            <person name="Mangelson H."/>
            <person name="Liachko I."/>
            <person name="Sullivan S."/>
            <person name="Sone E.D."/>
            <person name="Koren S."/>
            <person name="Silverstein K.A.T."/>
            <person name="Beckman K.B."/>
            <person name="Gohl D.M."/>
        </authorList>
    </citation>
    <scope>NUCLEOTIDE SEQUENCE</scope>
    <source>
        <strain evidence="13">Duluth1</strain>
        <tissue evidence="13">Whole animal</tissue>
    </source>
</reference>
<sequence>MGAKVTKSPTKLDKKSVDKLRHLTQEELSEEEIQACFKTYQQSSSSGKSDLTRDEFKNVYRGIFRCDNGEFAEHIFRTFDLNNDGHVDFQEFLLGLCLAGSKDTETKITWAFKVYDIDGDGTISWAEMRNIIKSVCKIVSESVVDQIDHELTRNNQDFRPPALKRTNTVETYEQRDKVAEIADKIFLELDQNKDGFITLEEFRDGAMKIPQVVHLLECVCVADG</sequence>
<feature type="domain" description="EF-hand" evidence="12">
    <location>
        <begin position="177"/>
        <end position="212"/>
    </location>
</feature>
<keyword evidence="7" id="KW-0505">Motor protein</keyword>
<keyword evidence="4" id="KW-0677">Repeat</keyword>
<keyword evidence="5" id="KW-0106">Calcium</keyword>
<evidence type="ECO:0000256" key="9">
    <source>
        <dbReference type="ARBA" id="ARBA00023288"/>
    </source>
</evidence>
<dbReference type="InterPro" id="IPR028846">
    <property type="entry name" value="Recoverin"/>
</dbReference>
<dbReference type="InterPro" id="IPR018247">
    <property type="entry name" value="EF_Hand_1_Ca_BS"/>
</dbReference>
<protein>
    <recommendedName>
        <fullName evidence="11">Sulfhydryl light chain</fullName>
    </recommendedName>
</protein>
<dbReference type="PANTHER" id="PTHR23055">
    <property type="entry name" value="CALCIUM BINDING PROTEINS"/>
    <property type="match status" value="1"/>
</dbReference>
<dbReference type="Proteomes" id="UP000828390">
    <property type="component" value="Unassembled WGS sequence"/>
</dbReference>
<evidence type="ECO:0000256" key="4">
    <source>
        <dbReference type="ARBA" id="ARBA00022737"/>
    </source>
</evidence>
<evidence type="ECO:0000256" key="7">
    <source>
        <dbReference type="ARBA" id="ARBA00023175"/>
    </source>
</evidence>
<evidence type="ECO:0000313" key="14">
    <source>
        <dbReference type="Proteomes" id="UP000828390"/>
    </source>
</evidence>
<dbReference type="AlphaFoldDB" id="A0A9D4BKJ4"/>
<comment type="function">
    <text evidence="10">In molluscan muscle, calcium regulation is associated with myosin rather than with actin. Muscle myosin contains two types of light chains: the catalytic light chain, essential for ATPase activity, and the regulatory light chain, a calcium-binding protein responsible for Ca(2+) dependent binding and Ca(2+) dependent Mg-ATPase activity.</text>
</comment>
<accession>A0A9D4BKJ4</accession>
<evidence type="ECO:0000256" key="5">
    <source>
        <dbReference type="ARBA" id="ARBA00022837"/>
    </source>
</evidence>
<feature type="domain" description="EF-hand" evidence="12">
    <location>
        <begin position="67"/>
        <end position="102"/>
    </location>
</feature>
<evidence type="ECO:0000256" key="3">
    <source>
        <dbReference type="ARBA" id="ARBA00022723"/>
    </source>
</evidence>
<dbReference type="GO" id="GO:0005509">
    <property type="term" value="F:calcium ion binding"/>
    <property type="evidence" value="ECO:0007669"/>
    <property type="project" value="InterPro"/>
</dbReference>
<dbReference type="FunFam" id="1.10.238.10:FF:000003">
    <property type="entry name" value="Calmodulin A"/>
    <property type="match status" value="1"/>
</dbReference>
<evidence type="ECO:0000259" key="12">
    <source>
        <dbReference type="PROSITE" id="PS50222"/>
    </source>
</evidence>
<dbReference type="InterPro" id="IPR002048">
    <property type="entry name" value="EF_hand_dom"/>
</dbReference>
<evidence type="ECO:0000256" key="1">
    <source>
        <dbReference type="ARBA" id="ARBA00006049"/>
    </source>
</evidence>
<dbReference type="CDD" id="cd00051">
    <property type="entry name" value="EFh"/>
    <property type="match status" value="2"/>
</dbReference>
<evidence type="ECO:0000256" key="6">
    <source>
        <dbReference type="ARBA" id="ARBA00023123"/>
    </source>
</evidence>
<dbReference type="PRINTS" id="PR00450">
    <property type="entry name" value="RECOVERIN"/>
</dbReference>
<comment type="similarity">
    <text evidence="1">Belongs to the recoverin family.</text>
</comment>
<dbReference type="PANTHER" id="PTHR23055:SF178">
    <property type="entry name" value="NEUROCALCIN HOMOLOG"/>
    <property type="match status" value="1"/>
</dbReference>
<keyword evidence="9" id="KW-0449">Lipoprotein</keyword>
<dbReference type="Pfam" id="PF00036">
    <property type="entry name" value="EF-hand_1"/>
    <property type="match status" value="1"/>
</dbReference>
<dbReference type="SMART" id="SM00054">
    <property type="entry name" value="EFh"/>
    <property type="match status" value="3"/>
</dbReference>
<dbReference type="PROSITE" id="PS00018">
    <property type="entry name" value="EF_HAND_1"/>
    <property type="match status" value="3"/>
</dbReference>
<keyword evidence="3" id="KW-0479">Metal-binding</keyword>
<evidence type="ECO:0000313" key="13">
    <source>
        <dbReference type="EMBL" id="KAH3698212.1"/>
    </source>
</evidence>
<gene>
    <name evidence="13" type="ORF">DPMN_085731</name>
</gene>
<keyword evidence="6" id="KW-0518">Myosin</keyword>
<dbReference type="OrthoDB" id="191686at2759"/>
<name>A0A9D4BKJ4_DREPO</name>
<keyword evidence="14" id="KW-1185">Reference proteome</keyword>
<dbReference type="Pfam" id="PF13499">
    <property type="entry name" value="EF-hand_7"/>
    <property type="match status" value="1"/>
</dbReference>
<proteinExistence type="inferred from homology"/>
<feature type="domain" description="EF-hand" evidence="12">
    <location>
        <begin position="103"/>
        <end position="138"/>
    </location>
</feature>
<comment type="caution">
    <text evidence="13">The sequence shown here is derived from an EMBL/GenBank/DDBJ whole genome shotgun (WGS) entry which is preliminary data.</text>
</comment>
<reference evidence="13" key="2">
    <citation type="submission" date="2020-11" db="EMBL/GenBank/DDBJ databases">
        <authorList>
            <person name="McCartney M.A."/>
            <person name="Auch B."/>
            <person name="Kono T."/>
            <person name="Mallez S."/>
            <person name="Becker A."/>
            <person name="Gohl D.M."/>
            <person name="Silverstein K.A.T."/>
            <person name="Koren S."/>
            <person name="Bechman K.B."/>
            <person name="Herman A."/>
            <person name="Abrahante J.E."/>
            <person name="Garbe J."/>
        </authorList>
    </citation>
    <scope>NUCLEOTIDE SEQUENCE</scope>
    <source>
        <strain evidence="13">Duluth1</strain>
        <tissue evidence="13">Whole animal</tissue>
    </source>
</reference>